<accession>A0ABN7A9U8</accession>
<dbReference type="Proteomes" id="UP001307889">
    <property type="component" value="Chromosome 1"/>
</dbReference>
<dbReference type="EMBL" id="AP028909">
    <property type="protein sequence ID" value="BES89076.1"/>
    <property type="molecule type" value="Genomic_DNA"/>
</dbReference>
<evidence type="ECO:0000313" key="1">
    <source>
        <dbReference type="EMBL" id="BES89076.1"/>
    </source>
</evidence>
<keyword evidence="2" id="KW-1185">Reference proteome</keyword>
<proteinExistence type="predicted"/>
<protein>
    <recommendedName>
        <fullName evidence="3">Secreted protein</fullName>
    </recommendedName>
</protein>
<evidence type="ECO:0000313" key="2">
    <source>
        <dbReference type="Proteomes" id="UP001307889"/>
    </source>
</evidence>
<organism evidence="1 2">
    <name type="scientific">Nesidiocoris tenuis</name>
    <dbReference type="NCBI Taxonomy" id="355587"/>
    <lineage>
        <taxon>Eukaryota</taxon>
        <taxon>Metazoa</taxon>
        <taxon>Ecdysozoa</taxon>
        <taxon>Arthropoda</taxon>
        <taxon>Hexapoda</taxon>
        <taxon>Insecta</taxon>
        <taxon>Pterygota</taxon>
        <taxon>Neoptera</taxon>
        <taxon>Paraneoptera</taxon>
        <taxon>Hemiptera</taxon>
        <taxon>Heteroptera</taxon>
        <taxon>Panheteroptera</taxon>
        <taxon>Cimicomorpha</taxon>
        <taxon>Miridae</taxon>
        <taxon>Dicyphina</taxon>
        <taxon>Nesidiocoris</taxon>
    </lineage>
</organism>
<evidence type="ECO:0008006" key="3">
    <source>
        <dbReference type="Google" id="ProtNLM"/>
    </source>
</evidence>
<reference evidence="1 2" key="1">
    <citation type="submission" date="2023-09" db="EMBL/GenBank/DDBJ databases">
        <title>Nesidiocoris tenuis whole genome shotgun sequence.</title>
        <authorList>
            <person name="Shibata T."/>
            <person name="Shimoda M."/>
            <person name="Kobayashi T."/>
            <person name="Uehara T."/>
        </authorList>
    </citation>
    <scope>NUCLEOTIDE SEQUENCE [LARGE SCALE GENOMIC DNA]</scope>
    <source>
        <strain evidence="1 2">Japan</strain>
    </source>
</reference>
<name>A0ABN7A9U8_9HEMI</name>
<gene>
    <name evidence="1" type="ORF">NTJ_01884</name>
</gene>
<sequence>MEQSLEMTLLVSFLVILKRDLLSVYCSVVLLLHLLGSTVEDLEDGGLLLSVVLLFPSSPSSSVVLSRL</sequence>